<dbReference type="OrthoDB" id="10037581at2759"/>
<protein>
    <submittedName>
        <fullName evidence="4">Protein FAM117B isoform X1</fullName>
    </submittedName>
</protein>
<evidence type="ECO:0000313" key="3">
    <source>
        <dbReference type="Proteomes" id="UP001652622"/>
    </source>
</evidence>
<feature type="compositionally biased region" description="Low complexity" evidence="2">
    <location>
        <begin position="258"/>
        <end position="267"/>
    </location>
</feature>
<dbReference type="RefSeq" id="XP_034286969.1">
    <property type="nucleotide sequence ID" value="XM_034431078.2"/>
</dbReference>
<dbReference type="InParanoid" id="A0A6P9CUX9"/>
<dbReference type="GeneID" id="117673611"/>
<dbReference type="CTD" id="150864"/>
<name>A0A6P9CUX9_PANGU</name>
<feature type="region of interest" description="Disordered" evidence="2">
    <location>
        <begin position="1"/>
        <end position="267"/>
    </location>
</feature>
<feature type="compositionally biased region" description="Low complexity" evidence="2">
    <location>
        <begin position="82"/>
        <end position="92"/>
    </location>
</feature>
<accession>A0A6P9CUX9</accession>
<feature type="compositionally biased region" description="Basic residues" evidence="2">
    <location>
        <begin position="340"/>
        <end position="350"/>
    </location>
</feature>
<feature type="compositionally biased region" description="Polar residues" evidence="2">
    <location>
        <begin position="112"/>
        <end position="121"/>
    </location>
</feature>
<reference evidence="4" key="1">
    <citation type="submission" date="2025-08" db="UniProtKB">
        <authorList>
            <consortium name="RefSeq"/>
        </authorList>
    </citation>
    <scope>IDENTIFICATION</scope>
    <source>
        <tissue evidence="4">Blood</tissue>
    </source>
</reference>
<sequence length="637" mass="66301">MSSQPRVRRSGSPTPATSAGGGGAAAVAATPAAAAAAAGGAAGSNSRLQPMRATVPFQLKQHGSPTRSGGGGGSSSSIPRGAAAAVAANAPLQPSPPPPPPPLPSARAASPTRSMLGSGNNAGARGGTTSLSSSNSSSPTVGTQTLLGAGVSATGTPSLSSSSGSARGSPTGGGGARSSPPRLPAPPLPGSTPSPCSSPVSPPVPEGSACATVASSTGGKIRHRQRRHSPEQNRASPERKSPSSPVCKVDKPRPPSSSPSSISRRTPSLDILAAPYLAGQWPRDNHGQVTPCMRDKATQTESAWAEEYLEKKKGSHKRSASWGSTDQLKEIAKLRQQLQRSKHSSRHHRDKERQSPFHGNHAAINQCQAPVPKSMLVPVIPIAKSSGSRFRNSIEGLNQEIEIIIKETGEKEEQLIPQDIPDGHRAPPPLVQRSSSTRSIDTQTPGGAEKGSNNSSRSQSISPSSFLAISNEGSEESPCSADDLLMDPRDKENGNNSPLPKYATSPKPNNSYMFKREPPEGCEKVKVFEESLPKPLHEIPAFYCPDKNKVNFIPKSGSAFCLVSILKPLLPTQDLTLKGATHNLTVTTGMTPTLLQPLSMASLSTNTDQERLSRGTSKVISQMSVLQQSGHSEETEG</sequence>
<feature type="compositionally biased region" description="Pro residues" evidence="2">
    <location>
        <begin position="181"/>
        <end position="192"/>
    </location>
</feature>
<evidence type="ECO:0000313" key="4">
    <source>
        <dbReference type="RefSeq" id="XP_034286969.1"/>
    </source>
</evidence>
<feature type="compositionally biased region" description="Pro residues" evidence="2">
    <location>
        <begin position="93"/>
        <end position="104"/>
    </location>
</feature>
<evidence type="ECO:0000256" key="1">
    <source>
        <dbReference type="ARBA" id="ARBA00022553"/>
    </source>
</evidence>
<feature type="compositionally biased region" description="Low complexity" evidence="2">
    <location>
        <begin position="152"/>
        <end position="169"/>
    </location>
</feature>
<dbReference type="OMA" id="PREIPQF"/>
<dbReference type="PANTHER" id="PTHR14972">
    <property type="entry name" value="AGAP011572-PA"/>
    <property type="match status" value="1"/>
</dbReference>
<dbReference type="InterPro" id="IPR026642">
    <property type="entry name" value="Glcci1/FAM117"/>
</dbReference>
<dbReference type="KEGG" id="pgut:117673611"/>
<organism evidence="3 4">
    <name type="scientific">Pantherophis guttatus</name>
    <name type="common">Corn snake</name>
    <name type="synonym">Elaphe guttata</name>
    <dbReference type="NCBI Taxonomy" id="94885"/>
    <lineage>
        <taxon>Eukaryota</taxon>
        <taxon>Metazoa</taxon>
        <taxon>Chordata</taxon>
        <taxon>Craniata</taxon>
        <taxon>Vertebrata</taxon>
        <taxon>Euteleostomi</taxon>
        <taxon>Lepidosauria</taxon>
        <taxon>Squamata</taxon>
        <taxon>Bifurcata</taxon>
        <taxon>Unidentata</taxon>
        <taxon>Episquamata</taxon>
        <taxon>Toxicofera</taxon>
        <taxon>Serpentes</taxon>
        <taxon>Colubroidea</taxon>
        <taxon>Colubridae</taxon>
        <taxon>Colubrinae</taxon>
        <taxon>Pantherophis</taxon>
    </lineage>
</organism>
<feature type="compositionally biased region" description="Low complexity" evidence="2">
    <location>
        <begin position="452"/>
        <end position="465"/>
    </location>
</feature>
<dbReference type="Pfam" id="PF15388">
    <property type="entry name" value="FAM117"/>
    <property type="match status" value="1"/>
</dbReference>
<dbReference type="Proteomes" id="UP001652622">
    <property type="component" value="Unplaced"/>
</dbReference>
<proteinExistence type="predicted"/>
<dbReference type="AlphaFoldDB" id="A0A6P9CUX9"/>
<feature type="compositionally biased region" description="Basic and acidic residues" evidence="2">
    <location>
        <begin position="228"/>
        <end position="241"/>
    </location>
</feature>
<evidence type="ECO:0000256" key="2">
    <source>
        <dbReference type="SAM" id="MobiDB-lite"/>
    </source>
</evidence>
<feature type="compositionally biased region" description="Low complexity" evidence="2">
    <location>
        <begin position="25"/>
        <end position="39"/>
    </location>
</feature>
<keyword evidence="3" id="KW-1185">Reference proteome</keyword>
<feature type="region of interest" description="Disordered" evidence="2">
    <location>
        <begin position="418"/>
        <end position="512"/>
    </location>
</feature>
<dbReference type="PANTHER" id="PTHR14972:SF6">
    <property type="entry name" value="PROTEIN FAM117B"/>
    <property type="match status" value="1"/>
</dbReference>
<keyword evidence="1" id="KW-0597">Phosphoprotein</keyword>
<feature type="compositionally biased region" description="Polar residues" evidence="2">
    <location>
        <begin position="432"/>
        <end position="445"/>
    </location>
</feature>
<gene>
    <name evidence="4" type="primary">FAM117B</name>
</gene>
<feature type="region of interest" description="Disordered" evidence="2">
    <location>
        <begin position="280"/>
        <end position="360"/>
    </location>
</feature>